<evidence type="ECO:0000256" key="2">
    <source>
        <dbReference type="ARBA" id="ARBA00006386"/>
    </source>
</evidence>
<dbReference type="Pfam" id="PF03773">
    <property type="entry name" value="ArsP_1"/>
    <property type="match status" value="1"/>
</dbReference>
<evidence type="ECO:0000256" key="5">
    <source>
        <dbReference type="ARBA" id="ARBA00022989"/>
    </source>
</evidence>
<keyword evidence="9" id="KW-1185">Reference proteome</keyword>
<feature type="transmembrane region" description="Helical" evidence="7">
    <location>
        <begin position="276"/>
        <end position="294"/>
    </location>
</feature>
<comment type="similarity">
    <text evidence="2">Belongs to the UPF0718 family.</text>
</comment>
<keyword evidence="4 7" id="KW-0812">Transmembrane</keyword>
<evidence type="ECO:0008006" key="10">
    <source>
        <dbReference type="Google" id="ProtNLM"/>
    </source>
</evidence>
<name>A0A7Y9UP72_9ACTN</name>
<proteinExistence type="inferred from homology"/>
<dbReference type="RefSeq" id="WP_179500517.1">
    <property type="nucleotide sequence ID" value="NZ_JACCAA010000001.1"/>
</dbReference>
<feature type="transmembrane region" description="Helical" evidence="7">
    <location>
        <begin position="300"/>
        <end position="323"/>
    </location>
</feature>
<evidence type="ECO:0000256" key="3">
    <source>
        <dbReference type="ARBA" id="ARBA00022475"/>
    </source>
</evidence>
<comment type="subcellular location">
    <subcellularLocation>
        <location evidence="1">Cell membrane</location>
        <topology evidence="1">Multi-pass membrane protein</topology>
    </subcellularLocation>
</comment>
<keyword evidence="3" id="KW-1003">Cell membrane</keyword>
<evidence type="ECO:0000256" key="1">
    <source>
        <dbReference type="ARBA" id="ARBA00004651"/>
    </source>
</evidence>
<dbReference type="Proteomes" id="UP000540656">
    <property type="component" value="Unassembled WGS sequence"/>
</dbReference>
<dbReference type="AlphaFoldDB" id="A0A7Y9UP72"/>
<evidence type="ECO:0000313" key="9">
    <source>
        <dbReference type="Proteomes" id="UP000540656"/>
    </source>
</evidence>
<evidence type="ECO:0000256" key="6">
    <source>
        <dbReference type="ARBA" id="ARBA00023136"/>
    </source>
</evidence>
<feature type="transmembrane region" description="Helical" evidence="7">
    <location>
        <begin position="24"/>
        <end position="43"/>
    </location>
</feature>
<evidence type="ECO:0000313" key="8">
    <source>
        <dbReference type="EMBL" id="NYG57206.1"/>
    </source>
</evidence>
<evidence type="ECO:0000256" key="7">
    <source>
        <dbReference type="SAM" id="Phobius"/>
    </source>
</evidence>
<dbReference type="EMBL" id="JACCAA010000001">
    <property type="protein sequence ID" value="NYG57206.1"/>
    <property type="molecule type" value="Genomic_DNA"/>
</dbReference>
<comment type="caution">
    <text evidence="8">The sequence shown here is derived from an EMBL/GenBank/DDBJ whole genome shotgun (WGS) entry which is preliminary data.</text>
</comment>
<keyword evidence="5 7" id="KW-1133">Transmembrane helix</keyword>
<accession>A0A7Y9UP72</accession>
<dbReference type="PANTHER" id="PTHR43299">
    <property type="entry name" value="UPF0718 PROTEIN YRAQ"/>
    <property type="match status" value="1"/>
</dbReference>
<sequence length="365" mass="37791">MTRRTSSASNEFGRSGRETDRVRVGLLGVGVLAVLFVVGLAWAKWLPYVDKSLALSDSGAWDGSAIFLSSGDPGATPSLAGAWQFTSDYFLAVWKAALVALLIAAGIDALVPRAWLLRLMDRPGRLSQSLTGGSLSLPSMMCTCCTAPVAVGLRRSGVPTSAGLAYWIGNPLLNPAVLVFLFLVLPWQIGTVRLLVGVLLVFGATALVARWLDPVTEPSSSSPDVPETPALRELPGRYLRSLVRFAVVLIPEYVVIVFLTGLLSGWLSDFAGLDQSLGAAAVLLVALVGTALVIPTGGEIPVLAALLAVGAAMGTIGALLITLPALSVPSMVMVAKAFSWRTTLAMSGAVVGGGLVAGGALALML</sequence>
<feature type="transmembrane region" description="Helical" evidence="7">
    <location>
        <begin position="192"/>
        <end position="212"/>
    </location>
</feature>
<feature type="transmembrane region" description="Helical" evidence="7">
    <location>
        <begin position="89"/>
        <end position="111"/>
    </location>
</feature>
<feature type="transmembrane region" description="Helical" evidence="7">
    <location>
        <begin position="165"/>
        <end position="185"/>
    </location>
</feature>
<dbReference type="GO" id="GO:0005886">
    <property type="term" value="C:plasma membrane"/>
    <property type="evidence" value="ECO:0007669"/>
    <property type="project" value="UniProtKB-SubCell"/>
</dbReference>
<feature type="transmembrane region" description="Helical" evidence="7">
    <location>
        <begin position="344"/>
        <end position="364"/>
    </location>
</feature>
<dbReference type="InterPro" id="IPR005524">
    <property type="entry name" value="DUF318"/>
</dbReference>
<protein>
    <recommendedName>
        <fullName evidence="10">Permease</fullName>
    </recommendedName>
</protein>
<gene>
    <name evidence="8" type="ORF">BJ980_000129</name>
</gene>
<dbReference type="PANTHER" id="PTHR43299:SF1">
    <property type="entry name" value="UPF0718 PROTEIN YRAQ"/>
    <property type="match status" value="1"/>
</dbReference>
<reference evidence="8 9" key="1">
    <citation type="submission" date="2020-07" db="EMBL/GenBank/DDBJ databases">
        <title>Sequencing the genomes of 1000 actinobacteria strains.</title>
        <authorList>
            <person name="Klenk H.-P."/>
        </authorList>
    </citation>
    <scope>NUCLEOTIDE SEQUENCE [LARGE SCALE GENOMIC DNA]</scope>
    <source>
        <strain evidence="8 9">DSM 23819</strain>
    </source>
</reference>
<organism evidence="8 9">
    <name type="scientific">Nocardioides daedukensis</name>
    <dbReference type="NCBI Taxonomy" id="634462"/>
    <lineage>
        <taxon>Bacteria</taxon>
        <taxon>Bacillati</taxon>
        <taxon>Actinomycetota</taxon>
        <taxon>Actinomycetes</taxon>
        <taxon>Propionibacteriales</taxon>
        <taxon>Nocardioidaceae</taxon>
        <taxon>Nocardioides</taxon>
    </lineage>
</organism>
<evidence type="ECO:0000256" key="4">
    <source>
        <dbReference type="ARBA" id="ARBA00022692"/>
    </source>
</evidence>
<keyword evidence="6 7" id="KW-0472">Membrane</keyword>
<feature type="transmembrane region" description="Helical" evidence="7">
    <location>
        <begin position="242"/>
        <end position="264"/>
    </location>
</feature>